<evidence type="ECO:0000256" key="1">
    <source>
        <dbReference type="ARBA" id="ARBA00022679"/>
    </source>
</evidence>
<feature type="binding site" evidence="3">
    <location>
        <begin position="36"/>
        <end position="39"/>
    </location>
    <ligand>
        <name>substrate</name>
    </ligand>
</feature>
<comment type="cofactor">
    <cofactor evidence="3">
        <name>Mg(2+)</name>
        <dbReference type="ChEBI" id="CHEBI:18420"/>
    </cofactor>
    <text evidence="3">Binds 2 magnesium ions per subunit.</text>
</comment>
<dbReference type="SUPFAM" id="SSF64005">
    <property type="entry name" value="Undecaprenyl diphosphate synthase"/>
    <property type="match status" value="1"/>
</dbReference>
<dbReference type="PANTHER" id="PTHR10291">
    <property type="entry name" value="DEHYDRODOLICHYL DIPHOSPHATE SYNTHASE FAMILY MEMBER"/>
    <property type="match status" value="1"/>
</dbReference>
<feature type="binding site" evidence="3">
    <location>
        <begin position="81"/>
        <end position="83"/>
    </location>
    <ligand>
        <name>substrate</name>
    </ligand>
</feature>
<dbReference type="Proteomes" id="UP000181980">
    <property type="component" value="Unassembled WGS sequence"/>
</dbReference>
<proteinExistence type="inferred from homology"/>
<gene>
    <name evidence="4" type="ORF">SAMN04488561_0313</name>
</gene>
<dbReference type="InterPro" id="IPR018520">
    <property type="entry name" value="UPP_synth-like_CS"/>
</dbReference>
<accession>A0A1H5D6R9</accession>
<dbReference type="CDD" id="cd00475">
    <property type="entry name" value="Cis_IPPS"/>
    <property type="match status" value="1"/>
</dbReference>
<comment type="subunit">
    <text evidence="3">Homodimer.</text>
</comment>
<feature type="active site" evidence="3">
    <location>
        <position position="35"/>
    </location>
</feature>
<feature type="binding site" evidence="3">
    <location>
        <position position="210"/>
    </location>
    <ligand>
        <name>substrate</name>
    </ligand>
</feature>
<feature type="binding site" evidence="3">
    <location>
        <position position="88"/>
    </location>
    <ligand>
        <name>substrate</name>
    </ligand>
</feature>
<keyword evidence="5" id="KW-1185">Reference proteome</keyword>
<dbReference type="InterPro" id="IPR036424">
    <property type="entry name" value="UPP_synth-like_sf"/>
</dbReference>
<comment type="caution">
    <text evidence="3">Lacks conserved residue(s) required for the propagation of feature annotation.</text>
</comment>
<dbReference type="EC" id="2.5.1.-" evidence="3"/>
<feature type="binding site" evidence="3">
    <location>
        <position position="35"/>
    </location>
    <ligand>
        <name>Mg(2+)</name>
        <dbReference type="ChEBI" id="CHEBI:18420"/>
    </ligand>
</feature>
<dbReference type="PROSITE" id="PS01066">
    <property type="entry name" value="UPP_SYNTHASE"/>
    <property type="match status" value="1"/>
</dbReference>
<sequence length="258" mass="28776">MASSPRELLYRWYARRLTASLAGGRLPRHVAVVMDGNRRWARAAGYADPSIGHRFGAEHVDHLLGWCSGVGIGHVTVYVASADNLRKRDSDEVDHLMRMVEEVVALRLADPAHEWRLHVAGRLDLLPDSTRLALKRAVAETAGRTGPALTVAIGYDGRQEIVDAVRSYVDEAELAGAAPSVAELADRLTPDDIARHLYTHGQPEPDLVIRTSGEQRLSGFLLWQSTQAELYFCDAYWPGFRQVDFLRALRTYARRARP</sequence>
<dbReference type="STRING" id="561176.SAMN04488561_0313"/>
<organism evidence="4 5">
    <name type="scientific">Jiangella alba</name>
    <dbReference type="NCBI Taxonomy" id="561176"/>
    <lineage>
        <taxon>Bacteria</taxon>
        <taxon>Bacillati</taxon>
        <taxon>Actinomycetota</taxon>
        <taxon>Actinomycetes</taxon>
        <taxon>Jiangellales</taxon>
        <taxon>Jiangellaceae</taxon>
        <taxon>Jiangella</taxon>
    </lineage>
</organism>
<feature type="binding site" evidence="3">
    <location>
        <begin position="216"/>
        <end position="218"/>
    </location>
    <ligand>
        <name>substrate</name>
    </ligand>
</feature>
<evidence type="ECO:0000256" key="3">
    <source>
        <dbReference type="HAMAP-Rule" id="MF_01139"/>
    </source>
</evidence>
<evidence type="ECO:0000313" key="5">
    <source>
        <dbReference type="Proteomes" id="UP000181980"/>
    </source>
</evidence>
<dbReference type="AlphaFoldDB" id="A0A1H5D6R9"/>
<dbReference type="GO" id="GO:0016094">
    <property type="term" value="P:polyprenol biosynthetic process"/>
    <property type="evidence" value="ECO:0007669"/>
    <property type="project" value="TreeGrafter"/>
</dbReference>
<dbReference type="Gene3D" id="3.40.1180.10">
    <property type="entry name" value="Decaprenyl diphosphate synthase-like"/>
    <property type="match status" value="1"/>
</dbReference>
<evidence type="ECO:0000313" key="4">
    <source>
        <dbReference type="EMBL" id="SED74575.1"/>
    </source>
</evidence>
<dbReference type="GO" id="GO:0005886">
    <property type="term" value="C:plasma membrane"/>
    <property type="evidence" value="ECO:0007669"/>
    <property type="project" value="TreeGrafter"/>
</dbReference>
<keyword evidence="3" id="KW-0460">Magnesium</keyword>
<dbReference type="InterPro" id="IPR001441">
    <property type="entry name" value="UPP_synth-like"/>
</dbReference>
<dbReference type="NCBIfam" id="TIGR00055">
    <property type="entry name" value="uppS"/>
    <property type="match status" value="1"/>
</dbReference>
<comment type="similarity">
    <text evidence="2">Belongs to the UPP synthase family. Z-FPP synthase subfamily.</text>
</comment>
<feature type="binding site" evidence="3">
    <location>
        <position position="229"/>
    </location>
    <ligand>
        <name>Mg(2+)</name>
        <dbReference type="ChEBI" id="CHEBI:18420"/>
    </ligand>
</feature>
<dbReference type="GO" id="GO:0033850">
    <property type="term" value="F:Z-farnesyl diphosphate synthase activity"/>
    <property type="evidence" value="ECO:0007669"/>
    <property type="project" value="TreeGrafter"/>
</dbReference>
<dbReference type="PANTHER" id="PTHR10291:SF43">
    <property type="entry name" value="DEHYDRODOLICHYL DIPHOSPHATE SYNTHASE COMPLEX SUBUNIT DHDDS"/>
    <property type="match status" value="1"/>
</dbReference>
<keyword evidence="1 3" id="KW-0808">Transferase</keyword>
<dbReference type="GO" id="GO:0000287">
    <property type="term" value="F:magnesium ion binding"/>
    <property type="evidence" value="ECO:0007669"/>
    <property type="project" value="UniProtKB-UniRule"/>
</dbReference>
<feature type="active site" description="Proton acceptor" evidence="3">
    <location>
        <position position="84"/>
    </location>
</feature>
<dbReference type="OrthoDB" id="4191603at2"/>
<evidence type="ECO:0000256" key="2">
    <source>
        <dbReference type="ARBA" id="ARBA00038453"/>
    </source>
</evidence>
<dbReference type="GO" id="GO:0045547">
    <property type="term" value="F:ditrans,polycis-polyprenyl diphosphate synthase [(2E,6E)-farnesyl diphosphate specific] activity"/>
    <property type="evidence" value="ECO:0007669"/>
    <property type="project" value="TreeGrafter"/>
</dbReference>
<feature type="binding site" evidence="3">
    <location>
        <position position="40"/>
    </location>
    <ligand>
        <name>substrate</name>
    </ligand>
</feature>
<protein>
    <recommendedName>
        <fullName evidence="3">Isoprenyl transferase</fullName>
        <ecNumber evidence="3">2.5.1.-</ecNumber>
    </recommendedName>
</protein>
<dbReference type="EMBL" id="FNUC01000002">
    <property type="protein sequence ID" value="SED74575.1"/>
    <property type="molecule type" value="Genomic_DNA"/>
</dbReference>
<dbReference type="RefSeq" id="WP_069113882.1">
    <property type="nucleotide sequence ID" value="NZ_FNUC01000002.1"/>
</dbReference>
<reference evidence="5" key="1">
    <citation type="submission" date="2016-10" db="EMBL/GenBank/DDBJ databases">
        <authorList>
            <person name="Varghese N."/>
            <person name="Submissions S."/>
        </authorList>
    </citation>
    <scope>NUCLEOTIDE SEQUENCE [LARGE SCALE GENOMIC DNA]</scope>
    <source>
        <strain evidence="5">DSM 45237</strain>
    </source>
</reference>
<dbReference type="HAMAP" id="MF_01139">
    <property type="entry name" value="ISPT"/>
    <property type="match status" value="1"/>
</dbReference>
<comment type="function">
    <text evidence="3">Catalyzes the condensation of isopentenyl diphosphate (IPP) with allylic pyrophosphates generating different type of terpenoids.</text>
</comment>
<dbReference type="Pfam" id="PF01255">
    <property type="entry name" value="Prenyltransf"/>
    <property type="match status" value="1"/>
</dbReference>
<keyword evidence="3" id="KW-0479">Metal-binding</keyword>
<feature type="binding site" evidence="3">
    <location>
        <position position="53"/>
    </location>
    <ligand>
        <name>substrate</name>
    </ligand>
</feature>
<name>A0A1H5D6R9_9ACTN</name>